<sequence length="185" mass="21512">MQKLLFTFIMLICISVVGQNQKTYQLDSQESFIKWIGKYSFLFSEHTGTVKFKGGILYTADGNITGGSFTIDMTTITNKEYEEGFGPVEHLRNEDFFDVNKYPEAKLVITNVTFFSEENRHKMLGDLTIKGITKPVEFWPEVYPEQQKMYVQLKIDRTRWGIVHNNEVKEHAISEAIELYVTLQF</sequence>
<dbReference type="Pfam" id="PF04264">
    <property type="entry name" value="YceI"/>
    <property type="match status" value="1"/>
</dbReference>
<name>A0A6G6GJ27_9FLAO</name>
<dbReference type="AlphaFoldDB" id="A0A6G6GJ27"/>
<reference evidence="2 3" key="1">
    <citation type="submission" date="2020-02" db="EMBL/GenBank/DDBJ databases">
        <title>Complete genome sequence of Flavobacteriaceae bacterium.</title>
        <authorList>
            <person name="Kim S.-J."/>
            <person name="Kim Y.-S."/>
            <person name="Kim K.-H."/>
        </authorList>
    </citation>
    <scope>NUCLEOTIDE SEQUENCE [LARGE SCALE GENOMIC DNA]</scope>
    <source>
        <strain evidence="2 3">RR4-40</strain>
    </source>
</reference>
<dbReference type="PANTHER" id="PTHR34406:SF1">
    <property type="entry name" value="PROTEIN YCEI"/>
    <property type="match status" value="1"/>
</dbReference>
<dbReference type="Gene3D" id="2.40.128.110">
    <property type="entry name" value="Lipid/polyisoprenoid-binding, YceI-like"/>
    <property type="match status" value="1"/>
</dbReference>
<accession>A0A6G6GJ27</accession>
<organism evidence="2 3">
    <name type="scientific">Rasiella rasia</name>
    <dbReference type="NCBI Taxonomy" id="2744027"/>
    <lineage>
        <taxon>Bacteria</taxon>
        <taxon>Pseudomonadati</taxon>
        <taxon>Bacteroidota</taxon>
        <taxon>Flavobacteriia</taxon>
        <taxon>Flavobacteriales</taxon>
        <taxon>Flavobacteriaceae</taxon>
        <taxon>Rasiella</taxon>
    </lineage>
</organism>
<dbReference type="EMBL" id="CP049057">
    <property type="protein sequence ID" value="QIE58423.1"/>
    <property type="molecule type" value="Genomic_DNA"/>
</dbReference>
<dbReference type="InterPro" id="IPR036761">
    <property type="entry name" value="TTHA0802/YceI-like_sf"/>
</dbReference>
<gene>
    <name evidence="2" type="ORF">G5B37_02240</name>
</gene>
<dbReference type="PANTHER" id="PTHR34406">
    <property type="entry name" value="PROTEIN YCEI"/>
    <property type="match status" value="1"/>
</dbReference>
<feature type="domain" description="Lipid/polyisoprenoid-binding YceI-like" evidence="1">
    <location>
        <begin position="23"/>
        <end position="184"/>
    </location>
</feature>
<dbReference type="InterPro" id="IPR007372">
    <property type="entry name" value="Lipid/polyisoprenoid-bd_YceI"/>
</dbReference>
<dbReference type="SUPFAM" id="SSF101874">
    <property type="entry name" value="YceI-like"/>
    <property type="match status" value="1"/>
</dbReference>
<dbReference type="KEGG" id="mgel:G5B37_02240"/>
<evidence type="ECO:0000259" key="1">
    <source>
        <dbReference type="SMART" id="SM00867"/>
    </source>
</evidence>
<proteinExistence type="predicted"/>
<evidence type="ECO:0000313" key="3">
    <source>
        <dbReference type="Proteomes" id="UP000505306"/>
    </source>
</evidence>
<keyword evidence="3" id="KW-1185">Reference proteome</keyword>
<dbReference type="RefSeq" id="WP_164678429.1">
    <property type="nucleotide sequence ID" value="NZ_CP049057.1"/>
</dbReference>
<dbReference type="Proteomes" id="UP000505306">
    <property type="component" value="Chromosome"/>
</dbReference>
<protein>
    <submittedName>
        <fullName evidence="2">YceI family protein</fullName>
    </submittedName>
</protein>
<evidence type="ECO:0000313" key="2">
    <source>
        <dbReference type="EMBL" id="QIE58423.1"/>
    </source>
</evidence>
<dbReference type="SMART" id="SM00867">
    <property type="entry name" value="YceI"/>
    <property type="match status" value="1"/>
</dbReference>